<proteinExistence type="predicted"/>
<feature type="transmembrane region" description="Helical" evidence="1">
    <location>
        <begin position="49"/>
        <end position="73"/>
    </location>
</feature>
<organism evidence="2 3">
    <name type="scientific">Mesopusillimonas faecipullorum</name>
    <dbReference type="NCBI Taxonomy" id="2755040"/>
    <lineage>
        <taxon>Bacteria</taxon>
        <taxon>Pseudomonadati</taxon>
        <taxon>Pseudomonadota</taxon>
        <taxon>Betaproteobacteria</taxon>
        <taxon>Burkholderiales</taxon>
        <taxon>Alcaligenaceae</taxon>
        <taxon>Mesopusillimonas</taxon>
    </lineage>
</organism>
<keyword evidence="3" id="KW-1185">Reference proteome</keyword>
<gene>
    <name evidence="2" type="ORF">H0484_03015</name>
</gene>
<evidence type="ECO:0000313" key="2">
    <source>
        <dbReference type="EMBL" id="MCB5362726.1"/>
    </source>
</evidence>
<feature type="transmembrane region" description="Helical" evidence="1">
    <location>
        <begin position="6"/>
        <end position="28"/>
    </location>
</feature>
<evidence type="ECO:0000256" key="1">
    <source>
        <dbReference type="SAM" id="Phobius"/>
    </source>
</evidence>
<evidence type="ECO:0000313" key="3">
    <source>
        <dbReference type="Proteomes" id="UP000776983"/>
    </source>
</evidence>
<name>A0ABS8C9L5_9BURK</name>
<keyword evidence="1" id="KW-0812">Transmembrane</keyword>
<dbReference type="Proteomes" id="UP000776983">
    <property type="component" value="Unassembled WGS sequence"/>
</dbReference>
<keyword evidence="1" id="KW-1133">Transmembrane helix</keyword>
<reference evidence="2 3" key="1">
    <citation type="submission" date="2020-07" db="EMBL/GenBank/DDBJ databases">
        <title>Pusillimonas sp. nov., isolated from poultry manure in Taiwan.</title>
        <authorList>
            <person name="Lin S.-Y."/>
            <person name="Tang Y.-S."/>
            <person name="Young C.-C."/>
        </authorList>
    </citation>
    <scope>NUCLEOTIDE SEQUENCE [LARGE SCALE GENOMIC DNA]</scope>
    <source>
        <strain evidence="2 3">CC-YST705</strain>
    </source>
</reference>
<accession>A0ABS8C9L5</accession>
<keyword evidence="1" id="KW-0472">Membrane</keyword>
<dbReference type="EMBL" id="JACDXW010000001">
    <property type="protein sequence ID" value="MCB5362726.1"/>
    <property type="molecule type" value="Genomic_DNA"/>
</dbReference>
<sequence length="243" mass="27403">MNAAVGGIYLIVYLITGLAILLGVWLALWGGWRCFKAKQGKPRPPLRPITSVLVFIVFAYVSFVALIYLQIYYVDYKTDKLRHEETVRRYTTLAHSARFGELEIPAGSLINRGDPENYVDLPHNDPLMGLTAVRFSQVTEVAGVPAYAMSVEGTGLSLELVQPYQLESDEGSMLCPAGYVLFMQYPDKWIADEYRLEPPYAWFKPSEWQPASCFESTTGVMVLHVNKEGIYFPENGKVFEAKK</sequence>
<comment type="caution">
    <text evidence="2">The sequence shown here is derived from an EMBL/GenBank/DDBJ whole genome shotgun (WGS) entry which is preliminary data.</text>
</comment>
<protein>
    <submittedName>
        <fullName evidence="2">Uncharacterized protein</fullName>
    </submittedName>
</protein>